<dbReference type="SMART" id="SM00829">
    <property type="entry name" value="PKS_ER"/>
    <property type="match status" value="1"/>
</dbReference>
<proteinExistence type="inferred from homology"/>
<dbReference type="KEGG" id="bhc:JFL75_16075"/>
<dbReference type="Proteomes" id="UP000595917">
    <property type="component" value="Chromosome"/>
</dbReference>
<evidence type="ECO:0000256" key="5">
    <source>
        <dbReference type="ARBA" id="ARBA00023002"/>
    </source>
</evidence>
<keyword evidence="3" id="KW-0479">Metal-binding</keyword>
<keyword evidence="5" id="KW-0560">Oxidoreductase</keyword>
<accession>A0A7T8B9L7</accession>
<sequence>MSDKNRKVAAVCDDGSIRLVTEPVPEVTPGTVLVRVFASLVSPGTELGGWKNLLKKKESGSPPGTPRKFGYSNAGIVERTGAGVTKFKPGDRVACIGYGFALHTDFAVVPQNLCVPLPDNTSYEQGSYAMLLATAMQSLRRCEPEFGERAAVVGLGLVGQLTAQLHQLAGNAVIGWARHELQIEAAKKWGIDAVVNTKTADPVPETRRFTKDYGLDTVVLAFAGPAGDAWKQCCDCFKKTPDGHLMGKVVIVGGSGVELAWIPANIDIRIAARTGPGYHDDDWELGKDYPPVFMRWTTQTNLELCMDLLDSKKVNTEALTTHRIPLAGAEEGINRIIREPDRILGLVFTNEE</sequence>
<dbReference type="CDD" id="cd08255">
    <property type="entry name" value="2-desacetyl-2-hydroxyethyl_bacteriochlorophyllide_like"/>
    <property type="match status" value="1"/>
</dbReference>
<evidence type="ECO:0000256" key="2">
    <source>
        <dbReference type="ARBA" id="ARBA00008072"/>
    </source>
</evidence>
<evidence type="ECO:0000313" key="7">
    <source>
        <dbReference type="EMBL" id="QQO08436.1"/>
    </source>
</evidence>
<dbReference type="PANTHER" id="PTHR43350:SF19">
    <property type="entry name" value="D-GULOSIDE 3-DEHYDROGENASE"/>
    <property type="match status" value="1"/>
</dbReference>
<keyword evidence="4" id="KW-0862">Zinc</keyword>
<dbReference type="InterPro" id="IPR013154">
    <property type="entry name" value="ADH-like_N"/>
</dbReference>
<dbReference type="GO" id="GO:0046872">
    <property type="term" value="F:metal ion binding"/>
    <property type="evidence" value="ECO:0007669"/>
    <property type="project" value="UniProtKB-KW"/>
</dbReference>
<dbReference type="Pfam" id="PF08240">
    <property type="entry name" value="ADH_N"/>
    <property type="match status" value="1"/>
</dbReference>
<comment type="similarity">
    <text evidence="2">Belongs to the zinc-containing alcohol dehydrogenase family.</text>
</comment>
<organism evidence="7 8">
    <name type="scientific">Breznakiella homolactica</name>
    <dbReference type="NCBI Taxonomy" id="2798577"/>
    <lineage>
        <taxon>Bacteria</taxon>
        <taxon>Pseudomonadati</taxon>
        <taxon>Spirochaetota</taxon>
        <taxon>Spirochaetia</taxon>
        <taxon>Spirochaetales</taxon>
        <taxon>Breznakiellaceae</taxon>
        <taxon>Breznakiella</taxon>
    </lineage>
</organism>
<dbReference type="Gene3D" id="3.40.50.720">
    <property type="entry name" value="NAD(P)-binding Rossmann-like Domain"/>
    <property type="match status" value="1"/>
</dbReference>
<dbReference type="RefSeq" id="WP_215625742.1">
    <property type="nucleotide sequence ID" value="NZ_CP067089.2"/>
</dbReference>
<evidence type="ECO:0000256" key="1">
    <source>
        <dbReference type="ARBA" id="ARBA00001947"/>
    </source>
</evidence>
<dbReference type="SUPFAM" id="SSF50129">
    <property type="entry name" value="GroES-like"/>
    <property type="match status" value="1"/>
</dbReference>
<dbReference type="Gene3D" id="3.90.180.10">
    <property type="entry name" value="Medium-chain alcohol dehydrogenases, catalytic domain"/>
    <property type="match status" value="1"/>
</dbReference>
<keyword evidence="8" id="KW-1185">Reference proteome</keyword>
<dbReference type="Pfam" id="PF00107">
    <property type="entry name" value="ADH_zinc_N"/>
    <property type="match status" value="1"/>
</dbReference>
<evidence type="ECO:0000313" key="8">
    <source>
        <dbReference type="Proteomes" id="UP000595917"/>
    </source>
</evidence>
<dbReference type="PANTHER" id="PTHR43350">
    <property type="entry name" value="NAD-DEPENDENT ALCOHOL DEHYDROGENASE"/>
    <property type="match status" value="1"/>
</dbReference>
<dbReference type="AlphaFoldDB" id="A0A7T8B9L7"/>
<feature type="domain" description="Enoyl reductase (ER)" evidence="6">
    <location>
        <begin position="15"/>
        <end position="346"/>
    </location>
</feature>
<dbReference type="InterPro" id="IPR011032">
    <property type="entry name" value="GroES-like_sf"/>
</dbReference>
<reference evidence="7" key="1">
    <citation type="submission" date="2021-01" db="EMBL/GenBank/DDBJ databases">
        <title>Description of Breznakiella homolactica.</title>
        <authorList>
            <person name="Song Y."/>
            <person name="Brune A."/>
        </authorList>
    </citation>
    <scope>NUCLEOTIDE SEQUENCE</scope>
    <source>
        <strain evidence="7">RmG30</strain>
    </source>
</reference>
<name>A0A7T8B9L7_9SPIR</name>
<evidence type="ECO:0000259" key="6">
    <source>
        <dbReference type="SMART" id="SM00829"/>
    </source>
</evidence>
<dbReference type="GO" id="GO:0016491">
    <property type="term" value="F:oxidoreductase activity"/>
    <property type="evidence" value="ECO:0007669"/>
    <property type="project" value="UniProtKB-KW"/>
</dbReference>
<comment type="cofactor">
    <cofactor evidence="1">
        <name>Zn(2+)</name>
        <dbReference type="ChEBI" id="CHEBI:29105"/>
    </cofactor>
</comment>
<dbReference type="SUPFAM" id="SSF51735">
    <property type="entry name" value="NAD(P)-binding Rossmann-fold domains"/>
    <property type="match status" value="1"/>
</dbReference>
<evidence type="ECO:0000256" key="4">
    <source>
        <dbReference type="ARBA" id="ARBA00022833"/>
    </source>
</evidence>
<gene>
    <name evidence="7" type="ORF">JFL75_16075</name>
</gene>
<dbReference type="InterPro" id="IPR020843">
    <property type="entry name" value="ER"/>
</dbReference>
<dbReference type="EMBL" id="CP067089">
    <property type="protein sequence ID" value="QQO08436.1"/>
    <property type="molecule type" value="Genomic_DNA"/>
</dbReference>
<dbReference type="InterPro" id="IPR036291">
    <property type="entry name" value="NAD(P)-bd_dom_sf"/>
</dbReference>
<evidence type="ECO:0000256" key="3">
    <source>
        <dbReference type="ARBA" id="ARBA00022723"/>
    </source>
</evidence>
<dbReference type="InterPro" id="IPR013149">
    <property type="entry name" value="ADH-like_C"/>
</dbReference>
<protein>
    <submittedName>
        <fullName evidence="7">Zinc-binding dehydrogenase</fullName>
    </submittedName>
</protein>